<proteinExistence type="predicted"/>
<name>A0A0P1H0Q3_9RHOB</name>
<dbReference type="STRING" id="441103.TRN7648_03427"/>
<organism evidence="1 2">
    <name type="scientific">Tropicibacter naphthalenivorans</name>
    <dbReference type="NCBI Taxonomy" id="441103"/>
    <lineage>
        <taxon>Bacteria</taxon>
        <taxon>Pseudomonadati</taxon>
        <taxon>Pseudomonadota</taxon>
        <taxon>Alphaproteobacteria</taxon>
        <taxon>Rhodobacterales</taxon>
        <taxon>Roseobacteraceae</taxon>
        <taxon>Tropicibacter</taxon>
    </lineage>
</organism>
<dbReference type="EMBL" id="CYSE01000007">
    <property type="protein sequence ID" value="CUH81335.1"/>
    <property type="molecule type" value="Genomic_DNA"/>
</dbReference>
<evidence type="ECO:0000313" key="1">
    <source>
        <dbReference type="EMBL" id="CUH81335.1"/>
    </source>
</evidence>
<protein>
    <submittedName>
        <fullName evidence="1">Transcriptional regulator containing PAS, AAA-type ATPase, and DNA-binding domains</fullName>
    </submittedName>
</protein>
<evidence type="ECO:0000313" key="2">
    <source>
        <dbReference type="Proteomes" id="UP000054935"/>
    </source>
</evidence>
<dbReference type="InterPro" id="IPR035965">
    <property type="entry name" value="PAS-like_dom_sf"/>
</dbReference>
<dbReference type="Gene3D" id="3.30.450.20">
    <property type="entry name" value="PAS domain"/>
    <property type="match status" value="1"/>
</dbReference>
<dbReference type="AlphaFoldDB" id="A0A0P1H0Q3"/>
<keyword evidence="2" id="KW-1185">Reference proteome</keyword>
<dbReference type="Proteomes" id="UP000054935">
    <property type="component" value="Unassembled WGS sequence"/>
</dbReference>
<sequence length="213" mass="23739">MLDDIKDSKFAGIKGILLTDDRGKVQAAMGQGEDRRVRTMAGNRAWLQEAAERRITPLLLNDAQFAALVTQVQGGYLVVLSEPPSDTVLDFILKVDFAYDILNHILSDPYDAMAVVDDQERLAYISPVHEKFFGVQSGDGVGRKIRDVIENTRLHHVVRTGVAEVGQIHRMRGKDRVVSRHPILHDGKIVGAAGDGQRRRPAREPRGIRAFRL</sequence>
<reference evidence="1 2" key="1">
    <citation type="submission" date="2015-09" db="EMBL/GenBank/DDBJ databases">
        <authorList>
            <consortium name="Swine Surveillance"/>
        </authorList>
    </citation>
    <scope>NUCLEOTIDE SEQUENCE [LARGE SCALE GENOMIC DNA]</scope>
    <source>
        <strain evidence="1 2">CECT 7648</strain>
    </source>
</reference>
<keyword evidence="1" id="KW-0238">DNA-binding</keyword>
<dbReference type="GO" id="GO:0003677">
    <property type="term" value="F:DNA binding"/>
    <property type="evidence" value="ECO:0007669"/>
    <property type="project" value="UniProtKB-KW"/>
</dbReference>
<dbReference type="RefSeq" id="WP_058248850.1">
    <property type="nucleotide sequence ID" value="NZ_CYSE01000007.1"/>
</dbReference>
<accession>A0A0P1H0Q3</accession>
<gene>
    <name evidence="1" type="ORF">TRN7648_03427</name>
</gene>
<dbReference type="SUPFAM" id="SSF55785">
    <property type="entry name" value="PYP-like sensor domain (PAS domain)"/>
    <property type="match status" value="1"/>
</dbReference>